<name>A0A150XP47_ROSEK</name>
<dbReference type="AlphaFoldDB" id="A0A150XP47"/>
<proteinExistence type="predicted"/>
<evidence type="ECO:0000313" key="2">
    <source>
        <dbReference type="Proteomes" id="UP000075583"/>
    </source>
</evidence>
<evidence type="ECO:0000313" key="1">
    <source>
        <dbReference type="EMBL" id="KYG80519.1"/>
    </source>
</evidence>
<dbReference type="EMBL" id="LQZQ01000004">
    <property type="protein sequence ID" value="KYG80519.1"/>
    <property type="molecule type" value="Genomic_DNA"/>
</dbReference>
<dbReference type="OrthoDB" id="828031at2"/>
<organism evidence="1 2">
    <name type="scientific">Roseivirga ehrenbergii (strain DSM 102268 / JCM 13514 / KCTC 12282 / NCIMB 14502 / KMM 6017)</name>
    <dbReference type="NCBI Taxonomy" id="279360"/>
    <lineage>
        <taxon>Bacteria</taxon>
        <taxon>Pseudomonadati</taxon>
        <taxon>Bacteroidota</taxon>
        <taxon>Cytophagia</taxon>
        <taxon>Cytophagales</taxon>
        <taxon>Roseivirgaceae</taxon>
        <taxon>Roseivirga</taxon>
    </lineage>
</organism>
<dbReference type="RefSeq" id="WP_062590194.1">
    <property type="nucleotide sequence ID" value="NZ_LQZQ01000004.1"/>
</dbReference>
<gene>
    <name evidence="1" type="ORF">MB14_15310</name>
</gene>
<comment type="caution">
    <text evidence="1">The sequence shown here is derived from an EMBL/GenBank/DDBJ whole genome shotgun (WGS) entry which is preliminary data.</text>
</comment>
<protein>
    <submittedName>
        <fullName evidence="1">Uncharacterized protein</fullName>
    </submittedName>
</protein>
<sequence length="383" mass="44405">MSKFINTRTAALLIFTFTIYGYGYGQTRDIKPYNSFPKNESLKHSKIQINEVLYPESIHLIDDLAIIMDQKSDYAVHFFKLSDWSLIAQYGTRGNGPAEVQTLKFHGQFIKEGNETYLWFSDFKTFRLKKISLSGMLNNIKTEPVISYKLPPELAMTYDDIYAVSDNEFIGTIQGNIFDFTDDPKAGRFFNLNMSDKNIKWTPNFPEQKLQGPKEKLGYLYSSHTTFNNSTNQIASALRYYDRIDIIDVVKDKALTVVQEDNVKFKEVDLTDDYYLTPPKTRFYNGLGYSTDKFIYFFYSNTTAQQGIDFYKGLTSNYPNKELLVFDWEGNPVYHAQLDKPSLGSFFVDEKTWKLYAIDGYPENEDDMIISYSLPNLLGEKRK</sequence>
<dbReference type="Pfam" id="PF15869">
    <property type="entry name" value="TolB_like"/>
    <property type="match status" value="1"/>
</dbReference>
<accession>A0A150XP47</accession>
<dbReference type="Proteomes" id="UP000075583">
    <property type="component" value="Unassembled WGS sequence"/>
</dbReference>
<keyword evidence="2" id="KW-1185">Reference proteome</keyword>
<reference evidence="1" key="1">
    <citation type="submission" date="2016-01" db="EMBL/GenBank/DDBJ databases">
        <title>Genome sequencing of Roseivirga ehrenbergii KMM 6017.</title>
        <authorList>
            <person name="Selvaratnam C."/>
            <person name="Thevarajoo S."/>
            <person name="Goh K.M."/>
            <person name="Ee R."/>
            <person name="Chan K.-G."/>
            <person name="Chong C.S."/>
        </authorList>
    </citation>
    <scope>NUCLEOTIDE SEQUENCE [LARGE SCALE GENOMIC DNA]</scope>
    <source>
        <strain evidence="1">KMM 6017</strain>
    </source>
</reference>